<accession>A0A9D3NJL4</accession>
<keyword evidence="4" id="KW-1185">Reference proteome</keyword>
<keyword evidence="1" id="KW-0812">Transmembrane</keyword>
<organism evidence="3 4">
    <name type="scientific">Hemibagrus wyckioides</name>
    <dbReference type="NCBI Taxonomy" id="337641"/>
    <lineage>
        <taxon>Eukaryota</taxon>
        <taxon>Metazoa</taxon>
        <taxon>Chordata</taxon>
        <taxon>Craniata</taxon>
        <taxon>Vertebrata</taxon>
        <taxon>Euteleostomi</taxon>
        <taxon>Actinopterygii</taxon>
        <taxon>Neopterygii</taxon>
        <taxon>Teleostei</taxon>
        <taxon>Ostariophysi</taxon>
        <taxon>Siluriformes</taxon>
        <taxon>Bagridae</taxon>
        <taxon>Hemibagrus</taxon>
    </lineage>
</organism>
<evidence type="ECO:0000256" key="1">
    <source>
        <dbReference type="SAM" id="Phobius"/>
    </source>
</evidence>
<feature type="chain" id="PRO_5038339918" evidence="2">
    <location>
        <begin position="22"/>
        <end position="162"/>
    </location>
</feature>
<dbReference type="Proteomes" id="UP000824219">
    <property type="component" value="Linkage Group LG17"/>
</dbReference>
<feature type="signal peptide" evidence="2">
    <location>
        <begin position="1"/>
        <end position="21"/>
    </location>
</feature>
<name>A0A9D3NJL4_9TELE</name>
<evidence type="ECO:0000313" key="4">
    <source>
        <dbReference type="Proteomes" id="UP000824219"/>
    </source>
</evidence>
<reference evidence="3 4" key="1">
    <citation type="submission" date="2021-06" db="EMBL/GenBank/DDBJ databases">
        <title>Chromosome-level genome assembly of the red-tail catfish (Hemibagrus wyckioides).</title>
        <authorList>
            <person name="Shao F."/>
        </authorList>
    </citation>
    <scope>NUCLEOTIDE SEQUENCE [LARGE SCALE GENOMIC DNA]</scope>
    <source>
        <strain evidence="3">EC202008001</strain>
        <tissue evidence="3">Blood</tissue>
    </source>
</reference>
<dbReference type="AlphaFoldDB" id="A0A9D3NJL4"/>
<keyword evidence="1" id="KW-1133">Transmembrane helix</keyword>
<evidence type="ECO:0000313" key="3">
    <source>
        <dbReference type="EMBL" id="KAG7322052.1"/>
    </source>
</evidence>
<dbReference type="GO" id="GO:0009897">
    <property type="term" value="C:external side of plasma membrane"/>
    <property type="evidence" value="ECO:0007669"/>
    <property type="project" value="TreeGrafter"/>
</dbReference>
<keyword evidence="2" id="KW-0732">Signal</keyword>
<dbReference type="Gene3D" id="2.60.40.10">
    <property type="entry name" value="Immunoglobulins"/>
    <property type="match status" value="1"/>
</dbReference>
<sequence>MKWGCFFCLLPCLLMQDLVSGAEPISVTKSLGVFQFTCMKWSSLEENEKLLNLSYKDGDSGDYICEHDGKSITLTVRFRTCENCIQLDAPALSAVIVGNIVATFFVAFAVYSIAGESKGKSFSGNKASDKVNLLTNGETDTYQQLNPGQSAEYSRLKGGRRN</sequence>
<proteinExistence type="predicted"/>
<dbReference type="PANTHER" id="PTHR10570:SF8">
    <property type="entry name" value="T-CELL SURFACE GLYCOPROTEIN CD3 GAMMA CHAIN"/>
    <property type="match status" value="1"/>
</dbReference>
<dbReference type="EMBL" id="JAHKSW010000017">
    <property type="protein sequence ID" value="KAG7322052.1"/>
    <property type="molecule type" value="Genomic_DNA"/>
</dbReference>
<protein>
    <submittedName>
        <fullName evidence="3">Uncharacterized protein</fullName>
    </submittedName>
</protein>
<feature type="transmembrane region" description="Helical" evidence="1">
    <location>
        <begin position="91"/>
        <end position="114"/>
    </location>
</feature>
<dbReference type="InterPro" id="IPR015484">
    <property type="entry name" value="CD3_esu/gsu/dsu"/>
</dbReference>
<dbReference type="GO" id="GO:0045059">
    <property type="term" value="P:positive thymic T cell selection"/>
    <property type="evidence" value="ECO:0007669"/>
    <property type="project" value="TreeGrafter"/>
</dbReference>
<evidence type="ECO:0000256" key="2">
    <source>
        <dbReference type="SAM" id="SignalP"/>
    </source>
</evidence>
<gene>
    <name evidence="3" type="ORF">KOW79_014910</name>
</gene>
<dbReference type="GO" id="GO:0042105">
    <property type="term" value="C:alpha-beta T cell receptor complex"/>
    <property type="evidence" value="ECO:0007669"/>
    <property type="project" value="TreeGrafter"/>
</dbReference>
<dbReference type="InterPro" id="IPR013783">
    <property type="entry name" value="Ig-like_fold"/>
</dbReference>
<comment type="caution">
    <text evidence="3">The sequence shown here is derived from an EMBL/GenBank/DDBJ whole genome shotgun (WGS) entry which is preliminary data.</text>
</comment>
<keyword evidence="1" id="KW-0472">Membrane</keyword>
<dbReference type="PANTHER" id="PTHR10570">
    <property type="entry name" value="T-CELL SURFACE GLYCOPROTEIN CD3 GAMMA CHAIN / DELTA CHAIN"/>
    <property type="match status" value="1"/>
</dbReference>
<dbReference type="GO" id="GO:0004888">
    <property type="term" value="F:transmembrane signaling receptor activity"/>
    <property type="evidence" value="ECO:0007669"/>
    <property type="project" value="TreeGrafter"/>
</dbReference>
<dbReference type="GO" id="GO:0007166">
    <property type="term" value="P:cell surface receptor signaling pathway"/>
    <property type="evidence" value="ECO:0007669"/>
    <property type="project" value="TreeGrafter"/>
</dbReference>
<dbReference type="OrthoDB" id="8941324at2759"/>